<evidence type="ECO:0000256" key="1">
    <source>
        <dbReference type="ARBA" id="ARBA00001946"/>
    </source>
</evidence>
<keyword evidence="2" id="KW-0479">Metal-binding</keyword>
<accession>A0A4R3NBX1</accession>
<dbReference type="InterPro" id="IPR011330">
    <property type="entry name" value="Glyco_hydro/deAcase_b/a-brl"/>
</dbReference>
<dbReference type="CDD" id="cd10807">
    <property type="entry name" value="YdjC_like_3"/>
    <property type="match status" value="1"/>
</dbReference>
<dbReference type="GO" id="GO:0019213">
    <property type="term" value="F:deacetylase activity"/>
    <property type="evidence" value="ECO:0007669"/>
    <property type="project" value="TreeGrafter"/>
</dbReference>
<sequence length="281" mass="29522">MVEGLPEVGLCICADDYGLDAGVNAAVAQLAGRGRLQATGALVGAPAWRQGLHWLRGGADGGLEVGLHLDFTEAPLTPGARHRLPALIAQSYVGSLDAAMVRAEIRAQLDAFEDGLGRAPAFVDGHQHVHQLPVIRRALLEELARRYPASGPRPWLRDTRGRWAGMRVAGLQDAAKAGVIAALGARALAAGARAAGFRQNRGFLGVYGFAGGQAHYARLLRGWLAAARPGDLLMCHPGDGAGDALAAARQAEFAVLAAPALDDWLAQARVRLLPMRRLLAA</sequence>
<keyword evidence="5" id="KW-0119">Carbohydrate metabolism</keyword>
<dbReference type="GO" id="GO:0046872">
    <property type="term" value="F:metal ion binding"/>
    <property type="evidence" value="ECO:0007669"/>
    <property type="project" value="UniProtKB-KW"/>
</dbReference>
<evidence type="ECO:0000313" key="7">
    <source>
        <dbReference type="Proteomes" id="UP000295414"/>
    </source>
</evidence>
<keyword evidence="4" id="KW-0460">Magnesium</keyword>
<organism evidence="6 7">
    <name type="scientific">Thermomonas haemolytica</name>
    <dbReference type="NCBI Taxonomy" id="141949"/>
    <lineage>
        <taxon>Bacteria</taxon>
        <taxon>Pseudomonadati</taxon>
        <taxon>Pseudomonadota</taxon>
        <taxon>Gammaproteobacteria</taxon>
        <taxon>Lysobacterales</taxon>
        <taxon>Lysobacteraceae</taxon>
        <taxon>Thermomonas</taxon>
    </lineage>
</organism>
<dbReference type="PANTHER" id="PTHR31609:SF1">
    <property type="entry name" value="CARBOHYDRATE DEACETYLASE"/>
    <property type="match status" value="1"/>
</dbReference>
<dbReference type="AlphaFoldDB" id="A0A4R3NBX1"/>
<dbReference type="GO" id="GO:0005975">
    <property type="term" value="P:carbohydrate metabolic process"/>
    <property type="evidence" value="ECO:0007669"/>
    <property type="project" value="InterPro"/>
</dbReference>
<protein>
    <submittedName>
        <fullName evidence="6">Putative glycoside hydrolase/deacetylase ChbG (UPF0249 family)</fullName>
    </submittedName>
</protein>
<keyword evidence="7" id="KW-1185">Reference proteome</keyword>
<name>A0A4R3NBX1_9GAMM</name>
<dbReference type="PANTHER" id="PTHR31609">
    <property type="entry name" value="YDJC DEACETYLASE FAMILY MEMBER"/>
    <property type="match status" value="1"/>
</dbReference>
<gene>
    <name evidence="6" type="ORF">EDC34_10312</name>
</gene>
<dbReference type="EMBL" id="SMAP01000003">
    <property type="protein sequence ID" value="TCT24673.1"/>
    <property type="molecule type" value="Genomic_DNA"/>
</dbReference>
<proteinExistence type="predicted"/>
<evidence type="ECO:0000256" key="5">
    <source>
        <dbReference type="ARBA" id="ARBA00023277"/>
    </source>
</evidence>
<dbReference type="SUPFAM" id="SSF88713">
    <property type="entry name" value="Glycoside hydrolase/deacetylase"/>
    <property type="match status" value="1"/>
</dbReference>
<evidence type="ECO:0000313" key="6">
    <source>
        <dbReference type="EMBL" id="TCT24673.1"/>
    </source>
</evidence>
<dbReference type="InterPro" id="IPR006879">
    <property type="entry name" value="YdjC-like"/>
</dbReference>
<evidence type="ECO:0000256" key="4">
    <source>
        <dbReference type="ARBA" id="ARBA00022842"/>
    </source>
</evidence>
<dbReference type="RefSeq" id="WP_205388048.1">
    <property type="nucleotide sequence ID" value="NZ_MSZW01000045.1"/>
</dbReference>
<dbReference type="Gene3D" id="3.20.20.370">
    <property type="entry name" value="Glycoside hydrolase/deacetylase"/>
    <property type="match status" value="1"/>
</dbReference>
<evidence type="ECO:0000256" key="3">
    <source>
        <dbReference type="ARBA" id="ARBA00022801"/>
    </source>
</evidence>
<reference evidence="6 7" key="1">
    <citation type="submission" date="2019-03" db="EMBL/GenBank/DDBJ databases">
        <title>Genomic Encyclopedia of Type Strains, Phase IV (KMG-IV): sequencing the most valuable type-strain genomes for metagenomic binning, comparative biology and taxonomic classification.</title>
        <authorList>
            <person name="Goeker M."/>
        </authorList>
    </citation>
    <scope>NUCLEOTIDE SEQUENCE [LARGE SCALE GENOMIC DNA]</scope>
    <source>
        <strain evidence="6 7">DSM 13605</strain>
    </source>
</reference>
<keyword evidence="3 6" id="KW-0378">Hydrolase</keyword>
<comment type="caution">
    <text evidence="6">The sequence shown here is derived from an EMBL/GenBank/DDBJ whole genome shotgun (WGS) entry which is preliminary data.</text>
</comment>
<comment type="cofactor">
    <cofactor evidence="1">
        <name>Mg(2+)</name>
        <dbReference type="ChEBI" id="CHEBI:18420"/>
    </cofactor>
</comment>
<evidence type="ECO:0000256" key="2">
    <source>
        <dbReference type="ARBA" id="ARBA00022723"/>
    </source>
</evidence>
<dbReference type="Pfam" id="PF04794">
    <property type="entry name" value="YdjC"/>
    <property type="match status" value="1"/>
</dbReference>
<dbReference type="GO" id="GO:0016787">
    <property type="term" value="F:hydrolase activity"/>
    <property type="evidence" value="ECO:0007669"/>
    <property type="project" value="UniProtKB-KW"/>
</dbReference>
<dbReference type="Proteomes" id="UP000295414">
    <property type="component" value="Unassembled WGS sequence"/>
</dbReference>